<sequence length="72" mass="7715">MSLITLQGGCPMISLCPHSPASIIYALLAGDGHELAHSIPGVTAPQQGALCWFPHYSLLTLTWFTAMEICCQ</sequence>
<protein>
    <submittedName>
        <fullName evidence="1">RCG27687, isoform CRA_e</fullName>
    </submittedName>
</protein>
<evidence type="ECO:0000313" key="1">
    <source>
        <dbReference type="EMBL" id="EDL97399.1"/>
    </source>
</evidence>
<reference evidence="1" key="1">
    <citation type="journal article" date="2005" name="Genome Res.">
        <title>Gene and alternative splicing annotation with AIR.</title>
        <authorList>
            <person name="Florea L."/>
            <person name="Di Francesco V."/>
            <person name="Miller J."/>
            <person name="Turner R."/>
            <person name="Yao A."/>
            <person name="Harris M."/>
            <person name="Walenz B."/>
            <person name="Mobarry C."/>
            <person name="Merkulov G.V."/>
            <person name="Charlab R."/>
            <person name="Dew I."/>
            <person name="Deng Z."/>
            <person name="Istrail S."/>
            <person name="Li P."/>
            <person name="Sutton G."/>
        </authorList>
    </citation>
    <scope>NUCLEOTIDE SEQUENCE</scope>
    <source>
        <strain evidence="1">BN</strain>
    </source>
</reference>
<gene>
    <name evidence="1" type="ORF">rCG_27687</name>
</gene>
<evidence type="ECO:0000313" key="2">
    <source>
        <dbReference type="Proteomes" id="UP000234681"/>
    </source>
</evidence>
<name>A6KBY8_RAT</name>
<accession>A6KBY8</accession>
<dbReference type="EMBL" id="CH474034">
    <property type="protein sequence ID" value="EDL97398.1"/>
    <property type="molecule type" value="Genomic_DNA"/>
</dbReference>
<dbReference type="AlphaFoldDB" id="A6KBY8"/>
<reference evidence="1 2" key="2">
    <citation type="submission" date="2005-09" db="EMBL/GenBank/DDBJ databases">
        <authorList>
            <person name="Mural R.J."/>
            <person name="Li P.W."/>
            <person name="Adams M.D."/>
            <person name="Amanatides P.G."/>
            <person name="Baden-Tillson H."/>
            <person name="Barnstead M."/>
            <person name="Chin S.H."/>
            <person name="Dew I."/>
            <person name="Evans C.A."/>
            <person name="Ferriera S."/>
            <person name="Flanigan M."/>
            <person name="Fosler C."/>
            <person name="Glodek A."/>
            <person name="Gu Z."/>
            <person name="Holt R.A."/>
            <person name="Jennings D."/>
            <person name="Kraft C.L."/>
            <person name="Lu F."/>
            <person name="Nguyen T."/>
            <person name="Nusskern D.R."/>
            <person name="Pfannkoch C.M."/>
            <person name="Sitter C."/>
            <person name="Sutton G.G."/>
            <person name="Venter J.C."/>
            <person name="Wang Z."/>
            <person name="Woodage T."/>
            <person name="Zheng X.H."/>
            <person name="Zhong F."/>
        </authorList>
    </citation>
    <scope>NUCLEOTIDE SEQUENCE [LARGE SCALE GENOMIC DNA]</scope>
    <source>
        <strain evidence="1">BN</strain>
        <strain evidence="2">BN, Sprague-Dawley</strain>
    </source>
</reference>
<dbReference type="Proteomes" id="UP000234681">
    <property type="component" value="Chromosome 6"/>
</dbReference>
<proteinExistence type="predicted"/>
<organism evidence="1 2">
    <name type="scientific">Rattus norvegicus</name>
    <name type="common">Rat</name>
    <dbReference type="NCBI Taxonomy" id="10116"/>
    <lineage>
        <taxon>Eukaryota</taxon>
        <taxon>Metazoa</taxon>
        <taxon>Chordata</taxon>
        <taxon>Craniata</taxon>
        <taxon>Vertebrata</taxon>
        <taxon>Euteleostomi</taxon>
        <taxon>Mammalia</taxon>
        <taxon>Eutheria</taxon>
        <taxon>Euarchontoglires</taxon>
        <taxon>Glires</taxon>
        <taxon>Rodentia</taxon>
        <taxon>Myomorpha</taxon>
        <taxon>Muroidea</taxon>
        <taxon>Muridae</taxon>
        <taxon>Murinae</taxon>
        <taxon>Rattus</taxon>
    </lineage>
</organism>
<dbReference type="EMBL" id="CH474034">
    <property type="protein sequence ID" value="EDL97399.1"/>
    <property type="molecule type" value="Genomic_DNA"/>
</dbReference>